<feature type="coiled-coil region" evidence="2">
    <location>
        <begin position="395"/>
        <end position="422"/>
    </location>
</feature>
<evidence type="ECO:0000259" key="4">
    <source>
        <dbReference type="PROSITE" id="PS50076"/>
    </source>
</evidence>
<dbReference type="SUPFAM" id="SSF46565">
    <property type="entry name" value="Chaperone J-domain"/>
    <property type="match status" value="1"/>
</dbReference>
<dbReference type="Pfam" id="PF13432">
    <property type="entry name" value="TPR_16"/>
    <property type="match status" value="2"/>
</dbReference>
<feature type="compositionally biased region" description="Low complexity" evidence="3">
    <location>
        <begin position="18"/>
        <end position="27"/>
    </location>
</feature>
<protein>
    <submittedName>
        <fullName evidence="5">TPR-like protein</fullName>
    </submittedName>
</protein>
<dbReference type="SUPFAM" id="SSF48452">
    <property type="entry name" value="TPR-like"/>
    <property type="match status" value="1"/>
</dbReference>
<dbReference type="InterPro" id="IPR019734">
    <property type="entry name" value="TPR_rpt"/>
</dbReference>
<dbReference type="RefSeq" id="XP_007310385.1">
    <property type="nucleotide sequence ID" value="XM_007310323.1"/>
</dbReference>
<dbReference type="PROSITE" id="PS50076">
    <property type="entry name" value="DNAJ_2"/>
    <property type="match status" value="1"/>
</dbReference>
<dbReference type="InterPro" id="IPR011990">
    <property type="entry name" value="TPR-like_helical_dom_sf"/>
</dbReference>
<dbReference type="EMBL" id="JH687398">
    <property type="protein sequence ID" value="EIM80318.1"/>
    <property type="molecule type" value="Genomic_DNA"/>
</dbReference>
<dbReference type="CDD" id="cd06257">
    <property type="entry name" value="DnaJ"/>
    <property type="match status" value="1"/>
</dbReference>
<dbReference type="PANTHER" id="PTHR44200">
    <property type="entry name" value="DNAJ HOMOLOG SUBFAMILY C MEMBER 7"/>
    <property type="match status" value="1"/>
</dbReference>
<feature type="compositionally biased region" description="Low complexity" evidence="3">
    <location>
        <begin position="1"/>
        <end position="11"/>
    </location>
</feature>
<evidence type="ECO:0000256" key="1">
    <source>
        <dbReference type="PROSITE-ProRule" id="PRU00339"/>
    </source>
</evidence>
<feature type="repeat" description="TPR" evidence="1">
    <location>
        <begin position="239"/>
        <end position="272"/>
    </location>
</feature>
<dbReference type="PROSITE" id="PS50005">
    <property type="entry name" value="TPR"/>
    <property type="match status" value="3"/>
</dbReference>
<dbReference type="SMART" id="SM00028">
    <property type="entry name" value="TPR"/>
    <property type="match status" value="7"/>
</dbReference>
<dbReference type="AlphaFoldDB" id="R7RZP4"/>
<dbReference type="eggNOG" id="KOG0550">
    <property type="taxonomic scope" value="Eukaryota"/>
</dbReference>
<feature type="compositionally biased region" description="Pro residues" evidence="3">
    <location>
        <begin position="28"/>
        <end position="37"/>
    </location>
</feature>
<dbReference type="Proteomes" id="UP000053927">
    <property type="component" value="Unassembled WGS sequence"/>
</dbReference>
<dbReference type="Gene3D" id="1.10.287.110">
    <property type="entry name" value="DnaJ domain"/>
    <property type="match status" value="1"/>
</dbReference>
<sequence>MDTEPTTTTTSTPPPESTSPSPTTSAPEPTPTTPAEPPKPKSSEEIAAEAESLKERGNTFFKSSQYTDAIRLYTQAIDLLPTSPAYLTNRAAAFMALKQFRPALNDCQAASSLQSSDPQAKTLVRLARCQHSLGQSTAALSTLRAVLELEPGNAQAIQLQGKVLELEAHLRNFDGARERKEWALARLALDKCLQSIEGQGGEVPAEWRLWRIELDLARGNWDAANTAANDALRMQPNSPDALTLRGNVLFLSGKLPQALQHAQSALRFDPGHEPAQRLRKRVKDVERIKEEGNTAFKSNKLEEALAKYTEALERIGEKEEEGKGGQIRATLLSNRATTLVKLSRHEEALVDTEASLALAPSSYKALRTRARINLHLEKYDSAIADFKASIQQAEFDDMLNDVKSMKVELKKAEAELKRSKTKDYYKILGVPRDCNEVEIKKGYRRESLKHHPDKGGDEEKFKLVVEAHAVLSDPARRERYDLGEDEDGLNDGGGMGGGMGGMSPQDMANLFAHFGAGGPAGFGGGGGGFSSGGYGGGGGGSFHSHSHSSYGGRGPFGF</sequence>
<dbReference type="InterPro" id="IPR036869">
    <property type="entry name" value="J_dom_sf"/>
</dbReference>
<dbReference type="OMA" id="KMCLGLD"/>
<dbReference type="OrthoDB" id="10250354at2759"/>
<dbReference type="PRINTS" id="PR00625">
    <property type="entry name" value="JDOMAIN"/>
</dbReference>
<name>R7RZP4_STEHR</name>
<accession>R7RZP4</accession>
<keyword evidence="1" id="KW-0802">TPR repeat</keyword>
<dbReference type="InterPro" id="IPR001623">
    <property type="entry name" value="DnaJ_domain"/>
</dbReference>
<keyword evidence="2" id="KW-0175">Coiled coil</keyword>
<dbReference type="InterPro" id="IPR018253">
    <property type="entry name" value="DnaJ_domain_CS"/>
</dbReference>
<dbReference type="InterPro" id="IPR052758">
    <property type="entry name" value="SRC_co-chaperone"/>
</dbReference>
<dbReference type="GeneID" id="18806413"/>
<dbReference type="Gene3D" id="1.25.40.10">
    <property type="entry name" value="Tetratricopeptide repeat domain"/>
    <property type="match status" value="1"/>
</dbReference>
<dbReference type="KEGG" id="shs:STEHIDRAFT_68099"/>
<dbReference type="Pfam" id="PF00226">
    <property type="entry name" value="DnaJ"/>
    <property type="match status" value="1"/>
</dbReference>
<proteinExistence type="predicted"/>
<organism evidence="5 6">
    <name type="scientific">Stereum hirsutum (strain FP-91666)</name>
    <name type="common">White-rot fungus</name>
    <dbReference type="NCBI Taxonomy" id="721885"/>
    <lineage>
        <taxon>Eukaryota</taxon>
        <taxon>Fungi</taxon>
        <taxon>Dikarya</taxon>
        <taxon>Basidiomycota</taxon>
        <taxon>Agaricomycotina</taxon>
        <taxon>Agaricomycetes</taxon>
        <taxon>Russulales</taxon>
        <taxon>Stereaceae</taxon>
        <taxon>Stereum</taxon>
    </lineage>
</organism>
<dbReference type="Pfam" id="PF13181">
    <property type="entry name" value="TPR_8"/>
    <property type="match status" value="1"/>
</dbReference>
<feature type="repeat" description="TPR" evidence="1">
    <location>
        <begin position="50"/>
        <end position="83"/>
    </location>
</feature>
<gene>
    <name evidence="5" type="ORF">STEHIDRAFT_68099</name>
</gene>
<dbReference type="SMART" id="SM00271">
    <property type="entry name" value="DnaJ"/>
    <property type="match status" value="1"/>
</dbReference>
<feature type="repeat" description="TPR" evidence="1">
    <location>
        <begin position="120"/>
        <end position="153"/>
    </location>
</feature>
<evidence type="ECO:0000256" key="2">
    <source>
        <dbReference type="SAM" id="Coils"/>
    </source>
</evidence>
<dbReference type="PROSITE" id="PS00636">
    <property type="entry name" value="DNAJ_1"/>
    <property type="match status" value="1"/>
</dbReference>
<reference evidence="6" key="1">
    <citation type="journal article" date="2012" name="Science">
        <title>The Paleozoic origin of enzymatic lignin decomposition reconstructed from 31 fungal genomes.</title>
        <authorList>
            <person name="Floudas D."/>
            <person name="Binder M."/>
            <person name="Riley R."/>
            <person name="Barry K."/>
            <person name="Blanchette R.A."/>
            <person name="Henrissat B."/>
            <person name="Martinez A.T."/>
            <person name="Otillar R."/>
            <person name="Spatafora J.W."/>
            <person name="Yadav J.S."/>
            <person name="Aerts A."/>
            <person name="Benoit I."/>
            <person name="Boyd A."/>
            <person name="Carlson A."/>
            <person name="Copeland A."/>
            <person name="Coutinho P.M."/>
            <person name="de Vries R.P."/>
            <person name="Ferreira P."/>
            <person name="Findley K."/>
            <person name="Foster B."/>
            <person name="Gaskell J."/>
            <person name="Glotzer D."/>
            <person name="Gorecki P."/>
            <person name="Heitman J."/>
            <person name="Hesse C."/>
            <person name="Hori C."/>
            <person name="Igarashi K."/>
            <person name="Jurgens J.A."/>
            <person name="Kallen N."/>
            <person name="Kersten P."/>
            <person name="Kohler A."/>
            <person name="Kuees U."/>
            <person name="Kumar T.K.A."/>
            <person name="Kuo A."/>
            <person name="LaButti K."/>
            <person name="Larrondo L.F."/>
            <person name="Lindquist E."/>
            <person name="Ling A."/>
            <person name="Lombard V."/>
            <person name="Lucas S."/>
            <person name="Lundell T."/>
            <person name="Martin R."/>
            <person name="McLaughlin D.J."/>
            <person name="Morgenstern I."/>
            <person name="Morin E."/>
            <person name="Murat C."/>
            <person name="Nagy L.G."/>
            <person name="Nolan M."/>
            <person name="Ohm R.A."/>
            <person name="Patyshakuliyeva A."/>
            <person name="Rokas A."/>
            <person name="Ruiz-Duenas F.J."/>
            <person name="Sabat G."/>
            <person name="Salamov A."/>
            <person name="Samejima M."/>
            <person name="Schmutz J."/>
            <person name="Slot J.C."/>
            <person name="St John F."/>
            <person name="Stenlid J."/>
            <person name="Sun H."/>
            <person name="Sun S."/>
            <person name="Syed K."/>
            <person name="Tsang A."/>
            <person name="Wiebenga A."/>
            <person name="Young D."/>
            <person name="Pisabarro A."/>
            <person name="Eastwood D.C."/>
            <person name="Martin F."/>
            <person name="Cullen D."/>
            <person name="Grigoriev I.V."/>
            <person name="Hibbett D.S."/>
        </authorList>
    </citation>
    <scope>NUCLEOTIDE SEQUENCE [LARGE SCALE GENOMIC DNA]</scope>
    <source>
        <strain evidence="6">FP-91666</strain>
    </source>
</reference>
<evidence type="ECO:0000256" key="3">
    <source>
        <dbReference type="SAM" id="MobiDB-lite"/>
    </source>
</evidence>
<feature type="region of interest" description="Disordered" evidence="3">
    <location>
        <begin position="1"/>
        <end position="50"/>
    </location>
</feature>
<dbReference type="PANTHER" id="PTHR44200:SF1">
    <property type="entry name" value="DNAJ HOMOLOG SUBFAMILY C MEMBER 7"/>
    <property type="match status" value="1"/>
</dbReference>
<keyword evidence="6" id="KW-1185">Reference proteome</keyword>
<evidence type="ECO:0000313" key="6">
    <source>
        <dbReference type="Proteomes" id="UP000053927"/>
    </source>
</evidence>
<feature type="domain" description="J" evidence="4">
    <location>
        <begin position="423"/>
        <end position="484"/>
    </location>
</feature>
<evidence type="ECO:0000313" key="5">
    <source>
        <dbReference type="EMBL" id="EIM80318.1"/>
    </source>
</evidence>